<reference evidence="2" key="1">
    <citation type="submission" date="2020-05" db="EMBL/GenBank/DDBJ databases">
        <title>Mycena genomes resolve the evolution of fungal bioluminescence.</title>
        <authorList>
            <person name="Tsai I.J."/>
        </authorList>
    </citation>
    <scope>NUCLEOTIDE SEQUENCE</scope>
    <source>
        <strain evidence="2">CCC161011</strain>
    </source>
</reference>
<feature type="compositionally biased region" description="Low complexity" evidence="1">
    <location>
        <begin position="249"/>
        <end position="259"/>
    </location>
</feature>
<evidence type="ECO:0000256" key="1">
    <source>
        <dbReference type="SAM" id="MobiDB-lite"/>
    </source>
</evidence>
<feature type="region of interest" description="Disordered" evidence="1">
    <location>
        <begin position="84"/>
        <end position="112"/>
    </location>
</feature>
<name>A0A8H6YYT4_9AGAR</name>
<accession>A0A8H6YYT4</accession>
<dbReference type="AlphaFoldDB" id="A0A8H6YYT4"/>
<feature type="compositionally biased region" description="Basic and acidic residues" evidence="1">
    <location>
        <begin position="295"/>
        <end position="305"/>
    </location>
</feature>
<keyword evidence="3" id="KW-1185">Reference proteome</keyword>
<feature type="compositionally biased region" description="Polar residues" evidence="1">
    <location>
        <begin position="88"/>
        <end position="107"/>
    </location>
</feature>
<organism evidence="2 3">
    <name type="scientific">Mycena venus</name>
    <dbReference type="NCBI Taxonomy" id="2733690"/>
    <lineage>
        <taxon>Eukaryota</taxon>
        <taxon>Fungi</taxon>
        <taxon>Dikarya</taxon>
        <taxon>Basidiomycota</taxon>
        <taxon>Agaricomycotina</taxon>
        <taxon>Agaricomycetes</taxon>
        <taxon>Agaricomycetidae</taxon>
        <taxon>Agaricales</taxon>
        <taxon>Marasmiineae</taxon>
        <taxon>Mycenaceae</taxon>
        <taxon>Mycena</taxon>
    </lineage>
</organism>
<dbReference type="EMBL" id="JACAZI010000002">
    <property type="protein sequence ID" value="KAF7368993.1"/>
    <property type="molecule type" value="Genomic_DNA"/>
</dbReference>
<comment type="caution">
    <text evidence="2">The sequence shown here is derived from an EMBL/GenBank/DDBJ whole genome shotgun (WGS) entry which is preliminary data.</text>
</comment>
<evidence type="ECO:0000313" key="3">
    <source>
        <dbReference type="Proteomes" id="UP000620124"/>
    </source>
</evidence>
<feature type="compositionally biased region" description="Polar residues" evidence="1">
    <location>
        <begin position="334"/>
        <end position="345"/>
    </location>
</feature>
<feature type="compositionally biased region" description="Polar residues" evidence="1">
    <location>
        <begin position="216"/>
        <end position="229"/>
    </location>
</feature>
<evidence type="ECO:0000313" key="2">
    <source>
        <dbReference type="EMBL" id="KAF7368993.1"/>
    </source>
</evidence>
<dbReference type="Proteomes" id="UP000620124">
    <property type="component" value="Unassembled WGS sequence"/>
</dbReference>
<protein>
    <submittedName>
        <fullName evidence="2">Uncharacterized protein</fullName>
    </submittedName>
</protein>
<dbReference type="OrthoDB" id="3071155at2759"/>
<feature type="compositionally biased region" description="Acidic residues" evidence="1">
    <location>
        <begin position="306"/>
        <end position="315"/>
    </location>
</feature>
<gene>
    <name evidence="2" type="ORF">MVEN_00225900</name>
</gene>
<proteinExistence type="predicted"/>
<feature type="region of interest" description="Disordered" evidence="1">
    <location>
        <begin position="160"/>
        <end position="345"/>
    </location>
</feature>
<feature type="compositionally biased region" description="Low complexity" evidence="1">
    <location>
        <begin position="183"/>
        <end position="194"/>
    </location>
</feature>
<feature type="compositionally biased region" description="Low complexity" evidence="1">
    <location>
        <begin position="275"/>
        <end position="285"/>
    </location>
</feature>
<sequence length="345" mass="37753">MVLHSTSENKCVLLWFKRPCIKDSLFNSPFFPVLPRRSNMFNNTSGFTVVSAEVNNIQGSHRRINSPTKVNYYNASSFLAHSAGHGTGNPSRYPSNPPQSSAPSMTQTHHRSGAGMFEGSTSFSIFTAELNNISGESLRESSATELSYDLGQVNTNGRHHHAARYDNSGFGSYDDPRSSPSVNYYGQPYGQNPGNYPPPPPQPMYGNNVYGAPQPYGNNDYRSPQSSIPGNHRGYGMSSSDRPAHPPRSSGVSRSSSDSPYANNVAPVHSRGSRQLPQSQTQQPQEPRHKKKNKGKEQRSRRYRDEGEEDSSSSDDEAKPEGSSDCNAAPDVLSPNSVAHKPNSN</sequence>